<dbReference type="Proteomes" id="UP000235220">
    <property type="component" value="Chromosome 9"/>
</dbReference>
<dbReference type="InterPro" id="IPR038763">
    <property type="entry name" value="DHH_sf"/>
</dbReference>
<feature type="region of interest" description="Disordered" evidence="1">
    <location>
        <begin position="73"/>
        <end position="304"/>
    </location>
</feature>
<feature type="compositionally biased region" description="Low complexity" evidence="1">
    <location>
        <begin position="99"/>
        <end position="111"/>
    </location>
</feature>
<gene>
    <name evidence="3" type="primary">LOC108984279</name>
</gene>
<dbReference type="GeneID" id="108984279"/>
<accession>A0A2I4DX67</accession>
<evidence type="ECO:0000313" key="2">
    <source>
        <dbReference type="Proteomes" id="UP000235220"/>
    </source>
</evidence>
<protein>
    <submittedName>
        <fullName evidence="3">Uncharacterized protein LOC108984279</fullName>
    </submittedName>
</protein>
<feature type="region of interest" description="Disordered" evidence="1">
    <location>
        <begin position="584"/>
        <end position="636"/>
    </location>
</feature>
<dbReference type="STRING" id="51240.A0A2I4DX67"/>
<sequence length="650" mass="72035">MDRMRFSRDASKESKAGSMTLQKKLVDIRLKAEQPVPDLTDFMNDMFFGVVNAEKKAYNFTGGAGSHVIDEEDDFECSSRSNSSRQTQEWLEEARRMVSSSPSRCDSPSRPLVGSPRFAAAHGSPSLLDRRDPLSRSARRNRAVESFSGEILSKSAKHTRNNSETLNNTPPSDHLSPASAVNKWFSNILKPSNPTHNPDPTPELSASAPPTPRQSMPRKSRFQTDPSSPRPQGIPTPTSRRTFKNSTALPDTQLLPPSKDASESTHRRTVSSSTTCSFPENHVLSPPRNLVESAHRRSISSSTCSMERIARKPNIKNGGLKEEKEAPDLTSLNVFLKEQRIKLEKISNEEIKAKAKMVLSGPSNSTSSMVAAICYAWLLENQRSKNKDKGEGDGEGFVVVPVMNMSRESMWKHKQAAWLFYHVGVDATSLLFADEVDLESRMMAGQLNVLVVGQDVLRTNGEVGSQCTILTDNYCENAYDLLQTTVLKKLLLAGILLDTKNLSAYDKSSMTRDSEAVQLLLVGTAPNYRYAIFDQLIQDQIDKSFLEALQQSYGKRPYEGDQNGVARLEQGVLERKSATISDHEDIKIHFDKNPSKMRSSKPNKVSPKSDKPRSLPVQPPSTAPSQKSSDGSSHGKPVFFLAKWFGFGPK</sequence>
<evidence type="ECO:0000256" key="1">
    <source>
        <dbReference type="SAM" id="MobiDB-lite"/>
    </source>
</evidence>
<name>A0A2I4DX67_JUGRE</name>
<feature type="compositionally biased region" description="Polar residues" evidence="1">
    <location>
        <begin position="162"/>
        <end position="171"/>
    </location>
</feature>
<feature type="compositionally biased region" description="Polar residues" evidence="1">
    <location>
        <begin position="235"/>
        <end position="250"/>
    </location>
</feature>
<dbReference type="PANTHER" id="PTHR12112:SF39">
    <property type="entry name" value="EG:152A3.5 PROTEIN (FBGN0003116_PN PROTEIN)"/>
    <property type="match status" value="1"/>
</dbReference>
<dbReference type="KEGG" id="jre:108984279"/>
<reference evidence="3" key="1">
    <citation type="submission" date="2025-08" db="UniProtKB">
        <authorList>
            <consortium name="RefSeq"/>
        </authorList>
    </citation>
    <scope>IDENTIFICATION</scope>
    <source>
        <tissue evidence="3">Leaves</tissue>
    </source>
</reference>
<feature type="compositionally biased region" description="Polar residues" evidence="1">
    <location>
        <begin position="78"/>
        <end position="89"/>
    </location>
</feature>
<dbReference type="RefSeq" id="XP_018811725.1">
    <property type="nucleotide sequence ID" value="XM_018956180.2"/>
</dbReference>
<keyword evidence="2" id="KW-1185">Reference proteome</keyword>
<feature type="compositionally biased region" description="Polar residues" evidence="1">
    <location>
        <begin position="623"/>
        <end position="632"/>
    </location>
</feature>
<dbReference type="Gene3D" id="3.90.1640.10">
    <property type="entry name" value="inorganic pyrophosphatase (n-terminal core)"/>
    <property type="match status" value="2"/>
</dbReference>
<feature type="compositionally biased region" description="Basic and acidic residues" evidence="1">
    <location>
        <begin position="584"/>
        <end position="594"/>
    </location>
</feature>
<dbReference type="PANTHER" id="PTHR12112">
    <property type="entry name" value="BNIP - RELATED"/>
    <property type="match status" value="1"/>
</dbReference>
<dbReference type="GO" id="GO:0004309">
    <property type="term" value="F:exopolyphosphatase activity"/>
    <property type="evidence" value="ECO:0000318"/>
    <property type="project" value="GO_Central"/>
</dbReference>
<dbReference type="AlphaFoldDB" id="A0A2I4DX67"/>
<dbReference type="FunFam" id="3.90.1640.10:FF:000010">
    <property type="entry name" value="Uncharacterized protein"/>
    <property type="match status" value="1"/>
</dbReference>
<dbReference type="GO" id="GO:0005737">
    <property type="term" value="C:cytoplasm"/>
    <property type="evidence" value="ECO:0000318"/>
    <property type="project" value="GO_Central"/>
</dbReference>
<proteinExistence type="predicted"/>
<dbReference type="Gramene" id="Jr09_04000_p1">
    <property type="protein sequence ID" value="cds.Jr09_04000_p1"/>
    <property type="gene ID" value="Jr09_04000"/>
</dbReference>
<evidence type="ECO:0000313" key="3">
    <source>
        <dbReference type="RefSeq" id="XP_018811725.1"/>
    </source>
</evidence>
<organism evidence="2 3">
    <name type="scientific">Juglans regia</name>
    <name type="common">English walnut</name>
    <dbReference type="NCBI Taxonomy" id="51240"/>
    <lineage>
        <taxon>Eukaryota</taxon>
        <taxon>Viridiplantae</taxon>
        <taxon>Streptophyta</taxon>
        <taxon>Embryophyta</taxon>
        <taxon>Tracheophyta</taxon>
        <taxon>Spermatophyta</taxon>
        <taxon>Magnoliopsida</taxon>
        <taxon>eudicotyledons</taxon>
        <taxon>Gunneridae</taxon>
        <taxon>Pentapetalae</taxon>
        <taxon>rosids</taxon>
        <taxon>fabids</taxon>
        <taxon>Fagales</taxon>
        <taxon>Juglandaceae</taxon>
        <taxon>Juglans</taxon>
    </lineage>
</organism>
<dbReference type="SUPFAM" id="SSF64182">
    <property type="entry name" value="DHH phosphoesterases"/>
    <property type="match status" value="1"/>
</dbReference>
<dbReference type="OrthoDB" id="374045at2759"/>
<feature type="compositionally biased region" description="Polar residues" evidence="1">
    <location>
        <begin position="189"/>
        <end position="198"/>
    </location>
</feature>